<protein>
    <submittedName>
        <fullName evidence="3">Uncharacterized protein</fullName>
    </submittedName>
</protein>
<dbReference type="Proteomes" id="UP000239290">
    <property type="component" value="Unassembled WGS sequence"/>
</dbReference>
<name>A0A2S8IPH4_RHOOP</name>
<reference evidence="4" key="1">
    <citation type="submission" date="2018-02" db="EMBL/GenBank/DDBJ databases">
        <title>Draft genome sequencing of Rhodococcus opacus KU647198.</title>
        <authorList>
            <person name="Zheng B.-X."/>
        </authorList>
    </citation>
    <scope>NUCLEOTIDE SEQUENCE [LARGE SCALE GENOMIC DNA]</scope>
    <source>
        <strain evidence="4">04-OD7</strain>
    </source>
</reference>
<organism evidence="3 4">
    <name type="scientific">Rhodococcus opacus</name>
    <name type="common">Nocardia opaca</name>
    <dbReference type="NCBI Taxonomy" id="37919"/>
    <lineage>
        <taxon>Bacteria</taxon>
        <taxon>Bacillati</taxon>
        <taxon>Actinomycetota</taxon>
        <taxon>Actinomycetes</taxon>
        <taxon>Mycobacteriales</taxon>
        <taxon>Nocardiaceae</taxon>
        <taxon>Rhodococcus</taxon>
    </lineage>
</organism>
<feature type="transmembrane region" description="Helical" evidence="2">
    <location>
        <begin position="39"/>
        <end position="60"/>
    </location>
</feature>
<dbReference type="AlphaFoldDB" id="A0A2S8IPH4"/>
<comment type="caution">
    <text evidence="3">The sequence shown here is derived from an EMBL/GenBank/DDBJ whole genome shotgun (WGS) entry which is preliminary data.</text>
</comment>
<gene>
    <name evidence="3" type="ORF">C5613_35975</name>
</gene>
<accession>A0A2S8IPH4</accession>
<dbReference type="EMBL" id="PUIO01000062">
    <property type="protein sequence ID" value="PQP16589.1"/>
    <property type="molecule type" value="Genomic_DNA"/>
</dbReference>
<evidence type="ECO:0000256" key="2">
    <source>
        <dbReference type="SAM" id="Phobius"/>
    </source>
</evidence>
<evidence type="ECO:0000313" key="3">
    <source>
        <dbReference type="EMBL" id="PQP16589.1"/>
    </source>
</evidence>
<keyword evidence="2" id="KW-0812">Transmembrane</keyword>
<evidence type="ECO:0000313" key="4">
    <source>
        <dbReference type="Proteomes" id="UP000239290"/>
    </source>
</evidence>
<sequence length="63" mass="6654">MPGRFGVERNHAHTTKASDETEPTKIDGNRHPECKLWDLILGSASLIAVAVIIAVALTAGGCL</sequence>
<evidence type="ECO:0000256" key="1">
    <source>
        <dbReference type="SAM" id="MobiDB-lite"/>
    </source>
</evidence>
<feature type="region of interest" description="Disordered" evidence="1">
    <location>
        <begin position="1"/>
        <end position="29"/>
    </location>
</feature>
<keyword evidence="2" id="KW-0472">Membrane</keyword>
<keyword evidence="2" id="KW-1133">Transmembrane helix</keyword>
<proteinExistence type="predicted"/>